<gene>
    <name evidence="1" type="ORF">FHS42_003494</name>
</gene>
<dbReference type="RefSeq" id="WP_184573022.1">
    <property type="nucleotide sequence ID" value="NZ_JACHJL010000008.1"/>
</dbReference>
<dbReference type="Proteomes" id="UP000588098">
    <property type="component" value="Unassembled WGS sequence"/>
</dbReference>
<comment type="caution">
    <text evidence="1">The sequence shown here is derived from an EMBL/GenBank/DDBJ whole genome shotgun (WGS) entry which is preliminary data.</text>
</comment>
<evidence type="ECO:0000313" key="2">
    <source>
        <dbReference type="Proteomes" id="UP000588098"/>
    </source>
</evidence>
<accession>A0A7W9V047</accession>
<evidence type="ECO:0000313" key="1">
    <source>
        <dbReference type="EMBL" id="MBB5936419.1"/>
    </source>
</evidence>
<name>A0A7W9V047_9ACTN</name>
<proteinExistence type="predicted"/>
<sequence length="184" mass="19326">MGALGEGEFASDVAGVVSLGDQAQDLALGCGESGEVQSVRAQHFPLEAADLAEEVAQQVGGNVALSLRHGRDDLQQALGSRFSAPDDADELALSGADELLLVGTGGHQHPVRCAGALDVSQQAQHFVVYEVHDHDGHLGIFGAVRIDDPYLWSRTELAGHAGLGDRVLDAQHDGCALWVVWCLT</sequence>
<reference evidence="1 2" key="1">
    <citation type="submission" date="2020-08" db="EMBL/GenBank/DDBJ databases">
        <title>Genomic Encyclopedia of Type Strains, Phase III (KMG-III): the genomes of soil and plant-associated and newly described type strains.</title>
        <authorList>
            <person name="Whitman W."/>
        </authorList>
    </citation>
    <scope>NUCLEOTIDE SEQUENCE [LARGE SCALE GENOMIC DNA]</scope>
    <source>
        <strain evidence="1 2">CECT 8305</strain>
    </source>
</reference>
<protein>
    <submittedName>
        <fullName evidence="1">Uncharacterized protein</fullName>
    </submittedName>
</protein>
<organism evidence="1 2">
    <name type="scientific">Streptomyces zagrosensis</name>
    <dbReference type="NCBI Taxonomy" id="1042984"/>
    <lineage>
        <taxon>Bacteria</taxon>
        <taxon>Bacillati</taxon>
        <taxon>Actinomycetota</taxon>
        <taxon>Actinomycetes</taxon>
        <taxon>Kitasatosporales</taxon>
        <taxon>Streptomycetaceae</taxon>
        <taxon>Streptomyces</taxon>
    </lineage>
</organism>
<keyword evidence="2" id="KW-1185">Reference proteome</keyword>
<dbReference type="AlphaFoldDB" id="A0A7W9V047"/>
<dbReference type="EMBL" id="JACHJL010000008">
    <property type="protein sequence ID" value="MBB5936419.1"/>
    <property type="molecule type" value="Genomic_DNA"/>
</dbReference>